<evidence type="ECO:0000313" key="2">
    <source>
        <dbReference type="Proteomes" id="UP001162030"/>
    </source>
</evidence>
<name>A0ABN8X8H4_9GAMM</name>
<reference evidence="1 2" key="1">
    <citation type="submission" date="2023-03" db="EMBL/GenBank/DDBJ databases">
        <authorList>
            <person name="Pearce D."/>
        </authorList>
    </citation>
    <scope>NUCLEOTIDE SEQUENCE [LARGE SCALE GENOMIC DNA]</scope>
    <source>
        <strain evidence="1">Msz</strain>
    </source>
</reference>
<dbReference type="Proteomes" id="UP001162030">
    <property type="component" value="Chromosome"/>
</dbReference>
<organism evidence="1 2">
    <name type="scientific">Methylocaldum szegediense</name>
    <dbReference type="NCBI Taxonomy" id="73780"/>
    <lineage>
        <taxon>Bacteria</taxon>
        <taxon>Pseudomonadati</taxon>
        <taxon>Pseudomonadota</taxon>
        <taxon>Gammaproteobacteria</taxon>
        <taxon>Methylococcales</taxon>
        <taxon>Methylococcaceae</taxon>
        <taxon>Methylocaldum</taxon>
    </lineage>
</organism>
<gene>
    <name evidence="1" type="ORF">MSZNOR_4274</name>
</gene>
<dbReference type="EMBL" id="OX458333">
    <property type="protein sequence ID" value="CAI8942591.1"/>
    <property type="molecule type" value="Genomic_DNA"/>
</dbReference>
<evidence type="ECO:0000313" key="1">
    <source>
        <dbReference type="EMBL" id="CAI8942591.1"/>
    </source>
</evidence>
<protein>
    <submittedName>
        <fullName evidence="1">Uncharacterized protein</fullName>
    </submittedName>
</protein>
<proteinExistence type="predicted"/>
<keyword evidence="2" id="KW-1185">Reference proteome</keyword>
<sequence>MTAQSAENTECVTGVDMKDAMLALAWKYQTEIVDKPGCA</sequence>
<accession>A0ABN8X8H4</accession>